<feature type="compositionally biased region" description="Low complexity" evidence="1">
    <location>
        <begin position="63"/>
        <end position="74"/>
    </location>
</feature>
<accession>A0AAD1UNL1</accession>
<evidence type="ECO:0000256" key="1">
    <source>
        <dbReference type="SAM" id="MobiDB-lite"/>
    </source>
</evidence>
<feature type="region of interest" description="Disordered" evidence="1">
    <location>
        <begin position="1"/>
        <end position="75"/>
    </location>
</feature>
<evidence type="ECO:0000313" key="3">
    <source>
        <dbReference type="Proteomes" id="UP001295684"/>
    </source>
</evidence>
<dbReference type="AlphaFoldDB" id="A0AAD1UNL1"/>
<organism evidence="2 3">
    <name type="scientific">Euplotes crassus</name>
    <dbReference type="NCBI Taxonomy" id="5936"/>
    <lineage>
        <taxon>Eukaryota</taxon>
        <taxon>Sar</taxon>
        <taxon>Alveolata</taxon>
        <taxon>Ciliophora</taxon>
        <taxon>Intramacronucleata</taxon>
        <taxon>Spirotrichea</taxon>
        <taxon>Hypotrichia</taxon>
        <taxon>Euplotida</taxon>
        <taxon>Euplotidae</taxon>
        <taxon>Moneuplotes</taxon>
    </lineage>
</organism>
<proteinExistence type="predicted"/>
<name>A0AAD1UNL1_EUPCR</name>
<feature type="compositionally biased region" description="Basic and acidic residues" evidence="1">
    <location>
        <begin position="280"/>
        <end position="295"/>
    </location>
</feature>
<dbReference type="Proteomes" id="UP001295684">
    <property type="component" value="Unassembled WGS sequence"/>
</dbReference>
<reference evidence="2" key="1">
    <citation type="submission" date="2023-07" db="EMBL/GenBank/DDBJ databases">
        <authorList>
            <consortium name="AG Swart"/>
            <person name="Singh M."/>
            <person name="Singh A."/>
            <person name="Seah K."/>
            <person name="Emmerich C."/>
        </authorList>
    </citation>
    <scope>NUCLEOTIDE SEQUENCE</scope>
    <source>
        <strain evidence="2">DP1</strain>
    </source>
</reference>
<sequence length="613" mass="70359">MSKNIGDKKDTEKRDRLRTRDQSDAYSSNSSREPPSHQVPYNQNPLYQTSNQNYPPIPPPFQQPASSSIQSPMPTYHVSNPSSVLNVDYNMNALPCPPLNHLNANQARSSISDANKMNLYEIEYGIPQETIKKLLIAHSSQLGEAEVTEFINSSFFENLERNFEPNSTPYLELHCLNDSDVTQNKNQASSAQNLEINEDHSVLPAPSASLADPSPHNFRFQPFKRLKQASSEDQRQELGEAPSINEEKKEGKSKKRSFNKKCKNPIKSDQQKVQPKTYKKNPDKSRALHKKDDMTSKLSENSEDIEEELKQTINDRWDNYTLKRDPENEAAYKDKIASSLANNITCSICKIQTQFDDVDTIMNYNCHGPECHYFHKECFKQKATNILQKAKRPLKCFAPDCESDLDQTTVRNIIEKEYVPLFSIACLSLDFSLFYCLTCDIICRDETEKKSKEESKEIGSNLAINCSKCPERAYNLVEFWMFKCHYTYYQNLKDRREKDLELISSPTLVEILHDSKSVRGLQDLANNVMAGVARLLMKCITCNKWINEEYGSQCSCKDQIDEGIFFTDINKRKSYESKRTGMYNNKDAKRALTAISNLITAHNKYFRSKAKNK</sequence>
<keyword evidence="3" id="KW-1185">Reference proteome</keyword>
<feature type="compositionally biased region" description="Basic residues" evidence="1">
    <location>
        <begin position="251"/>
        <end position="264"/>
    </location>
</feature>
<comment type="caution">
    <text evidence="2">The sequence shown here is derived from an EMBL/GenBank/DDBJ whole genome shotgun (WGS) entry which is preliminary data.</text>
</comment>
<feature type="compositionally biased region" description="Polar residues" evidence="1">
    <location>
        <begin position="24"/>
        <end position="49"/>
    </location>
</feature>
<protein>
    <submittedName>
        <fullName evidence="2">Uncharacterized protein</fullName>
    </submittedName>
</protein>
<feature type="compositionally biased region" description="Basic and acidic residues" evidence="1">
    <location>
        <begin position="1"/>
        <end position="23"/>
    </location>
</feature>
<gene>
    <name evidence="2" type="ORF">ECRASSUSDP1_LOCUS11395</name>
</gene>
<evidence type="ECO:0000313" key="2">
    <source>
        <dbReference type="EMBL" id="CAI2370087.1"/>
    </source>
</evidence>
<feature type="region of interest" description="Disordered" evidence="1">
    <location>
        <begin position="225"/>
        <end position="307"/>
    </location>
</feature>
<dbReference type="EMBL" id="CAMPGE010011250">
    <property type="protein sequence ID" value="CAI2370087.1"/>
    <property type="molecule type" value="Genomic_DNA"/>
</dbReference>